<dbReference type="NCBIfam" id="NF033542">
    <property type="entry name" value="transpos_IS110"/>
    <property type="match status" value="1"/>
</dbReference>
<keyword evidence="6" id="KW-1185">Reference proteome</keyword>
<sequence>MSTQVEFPLLFDRCAGIDVHKESVVVTVKVNKSSDETRTFGTFTEDLIDLKDWLLMLKVGHIAMESTGVYWKPVFNILEEDFEIMLVNARHIKYVPGHKTDCKDSAWIGKLLMSGLLKGSFIPPQQIREMRELYRYKKKLISQRVAERNRLQKVLEDANLKLGNVVSDVFGKTGWAVICALIDGQTDAVSLSSLAKGSLRKKIPQLICALNGRITEHHRFMLQTSRLALENIQQQIDRIDRRLNEYLSHHTTEVELLETIPGISHETVKGIVAEIGFDMSVFPTANHLASWAGVCPGNNESAGKKMSSRVTQGNRSLKTALVEAAWSAVKMKKGWLRNKYYALSVRRGKKRALMAVAHKILLAVYHVLSTHSPFKEPVLRITS</sequence>
<feature type="domain" description="Transposase IS116/IS110/IS902 C-terminal" evidence="3">
    <location>
        <begin position="255"/>
        <end position="340"/>
    </location>
</feature>
<evidence type="ECO:0000256" key="1">
    <source>
        <dbReference type="SAM" id="Coils"/>
    </source>
</evidence>
<gene>
    <name evidence="5" type="ORF">PQO05_06595</name>
    <name evidence="4" type="ORF">PQO05_23075</name>
</gene>
<evidence type="ECO:0000313" key="5">
    <source>
        <dbReference type="EMBL" id="WCT13602.1"/>
    </source>
</evidence>
<dbReference type="InterPro" id="IPR002525">
    <property type="entry name" value="Transp_IS110-like_N"/>
</dbReference>
<evidence type="ECO:0000259" key="2">
    <source>
        <dbReference type="Pfam" id="PF01548"/>
    </source>
</evidence>
<proteinExistence type="predicted"/>
<dbReference type="PANTHER" id="PTHR33055:SF15">
    <property type="entry name" value="TRANSPOSASE-RELATED"/>
    <property type="match status" value="1"/>
</dbReference>
<evidence type="ECO:0000313" key="4">
    <source>
        <dbReference type="EMBL" id="WCT11621.1"/>
    </source>
</evidence>
<dbReference type="InterPro" id="IPR047650">
    <property type="entry name" value="Transpos_IS110"/>
</dbReference>
<accession>A0ABY7T5L8</accession>
<keyword evidence="1" id="KW-0175">Coiled coil</keyword>
<dbReference type="Pfam" id="PF01548">
    <property type="entry name" value="DEDD_Tnp_IS110"/>
    <property type="match status" value="1"/>
</dbReference>
<protein>
    <submittedName>
        <fullName evidence="4">IS110 family transposase</fullName>
    </submittedName>
</protein>
<dbReference type="EMBL" id="CP117167">
    <property type="protein sequence ID" value="WCT11621.1"/>
    <property type="molecule type" value="Genomic_DNA"/>
</dbReference>
<dbReference type="RefSeq" id="WP_273629810.1">
    <property type="nucleotide sequence ID" value="NZ_CP117167.1"/>
</dbReference>
<name>A0ABY7T5L8_9SPHI</name>
<dbReference type="InterPro" id="IPR003346">
    <property type="entry name" value="Transposase_20"/>
</dbReference>
<evidence type="ECO:0000313" key="6">
    <source>
        <dbReference type="Proteomes" id="UP001216139"/>
    </source>
</evidence>
<dbReference type="Proteomes" id="UP001216139">
    <property type="component" value="Chromosome"/>
</dbReference>
<evidence type="ECO:0000259" key="3">
    <source>
        <dbReference type="Pfam" id="PF02371"/>
    </source>
</evidence>
<dbReference type="Pfam" id="PF02371">
    <property type="entry name" value="Transposase_20"/>
    <property type="match status" value="1"/>
</dbReference>
<dbReference type="EMBL" id="CP117167">
    <property type="protein sequence ID" value="WCT13602.1"/>
    <property type="molecule type" value="Genomic_DNA"/>
</dbReference>
<organism evidence="4 6">
    <name type="scientific">Mucilaginibacter jinjuensis</name>
    <dbReference type="NCBI Taxonomy" id="1176721"/>
    <lineage>
        <taxon>Bacteria</taxon>
        <taxon>Pseudomonadati</taxon>
        <taxon>Bacteroidota</taxon>
        <taxon>Sphingobacteriia</taxon>
        <taxon>Sphingobacteriales</taxon>
        <taxon>Sphingobacteriaceae</taxon>
        <taxon>Mucilaginibacter</taxon>
    </lineage>
</organism>
<dbReference type="PANTHER" id="PTHR33055">
    <property type="entry name" value="TRANSPOSASE FOR INSERTION SEQUENCE ELEMENT IS1111A"/>
    <property type="match status" value="1"/>
</dbReference>
<feature type="coiled-coil region" evidence="1">
    <location>
        <begin position="222"/>
        <end position="249"/>
    </location>
</feature>
<feature type="domain" description="Transposase IS110-like N-terminal" evidence="2">
    <location>
        <begin position="15"/>
        <end position="157"/>
    </location>
</feature>
<reference evidence="4 6" key="1">
    <citation type="submission" date="2023-02" db="EMBL/GenBank/DDBJ databases">
        <title>Genome sequence of Mucilaginibacter jinjuensis strain KACC 16571.</title>
        <authorList>
            <person name="Kim S."/>
            <person name="Heo J."/>
            <person name="Kwon S.-W."/>
        </authorList>
    </citation>
    <scope>NUCLEOTIDE SEQUENCE [LARGE SCALE GENOMIC DNA]</scope>
    <source>
        <strain evidence="4 6">KACC 16571</strain>
    </source>
</reference>